<feature type="region of interest" description="Disordered" evidence="10">
    <location>
        <begin position="512"/>
        <end position="531"/>
    </location>
</feature>
<dbReference type="OrthoDB" id="10071887at2759"/>
<keyword evidence="3 9" id="KW-0812">Transmembrane</keyword>
<feature type="compositionally biased region" description="Basic and acidic residues" evidence="10">
    <location>
        <begin position="411"/>
        <end position="421"/>
    </location>
</feature>
<dbReference type="Gene3D" id="1.20.1070.10">
    <property type="entry name" value="Rhodopsin 7-helix transmembrane proteins"/>
    <property type="match status" value="2"/>
</dbReference>
<dbReference type="InterPro" id="IPR000276">
    <property type="entry name" value="GPCR_Rhodpsn"/>
</dbReference>
<evidence type="ECO:0000256" key="5">
    <source>
        <dbReference type="ARBA" id="ARBA00023040"/>
    </source>
</evidence>
<dbReference type="PANTHER" id="PTHR24248:SF120">
    <property type="entry name" value="G-PROTEIN COUPLED RECEPTORS FAMILY 1 PROFILE DOMAIN-CONTAINING PROTEIN"/>
    <property type="match status" value="1"/>
</dbReference>
<dbReference type="FunFam" id="1.20.1070.10:FF:000719">
    <property type="entry name" value="Uncharacterized protein"/>
    <property type="match status" value="1"/>
</dbReference>
<dbReference type="InterPro" id="IPR017452">
    <property type="entry name" value="GPCR_Rhodpsn_7TM"/>
</dbReference>
<dbReference type="EnsemblMetazoa" id="XM_011683055">
    <property type="protein sequence ID" value="XP_011681357"/>
    <property type="gene ID" value="LOC582124"/>
</dbReference>
<evidence type="ECO:0000313" key="13">
    <source>
        <dbReference type="EnsemblMetazoa" id="XP_030844390"/>
    </source>
</evidence>
<feature type="region of interest" description="Disordered" evidence="10">
    <location>
        <begin position="292"/>
        <end position="322"/>
    </location>
</feature>
<dbReference type="Pfam" id="PF00001">
    <property type="entry name" value="7tm_1"/>
    <property type="match status" value="1"/>
</dbReference>
<evidence type="ECO:0000256" key="9">
    <source>
        <dbReference type="RuleBase" id="RU000688"/>
    </source>
</evidence>
<accession>A0A7M7P0B0</accession>
<dbReference type="PROSITE" id="PS50262">
    <property type="entry name" value="G_PROTEIN_RECEP_F1_2"/>
    <property type="match status" value="1"/>
</dbReference>
<dbReference type="PROSITE" id="PS00237">
    <property type="entry name" value="G_PROTEIN_RECEP_F1_1"/>
    <property type="match status" value="1"/>
</dbReference>
<keyword evidence="4 11" id="KW-1133">Transmembrane helix</keyword>
<dbReference type="Proteomes" id="UP000007110">
    <property type="component" value="Unassembled WGS sequence"/>
</dbReference>
<dbReference type="SMART" id="SM01381">
    <property type="entry name" value="7TM_GPCR_Srsx"/>
    <property type="match status" value="1"/>
</dbReference>
<dbReference type="GO" id="GO:0005886">
    <property type="term" value="C:plasma membrane"/>
    <property type="evidence" value="ECO:0000318"/>
    <property type="project" value="GO_Central"/>
</dbReference>
<dbReference type="EnsemblMetazoa" id="XM_030988530">
    <property type="protein sequence ID" value="XP_030844390"/>
    <property type="gene ID" value="LOC582124"/>
</dbReference>
<feature type="compositionally biased region" description="Polar residues" evidence="10">
    <location>
        <begin position="514"/>
        <end position="531"/>
    </location>
</feature>
<evidence type="ECO:0000256" key="6">
    <source>
        <dbReference type="ARBA" id="ARBA00023136"/>
    </source>
</evidence>
<keyword evidence="6 11" id="KW-0472">Membrane</keyword>
<dbReference type="InParanoid" id="A0A7M7P0B0"/>
<dbReference type="PANTHER" id="PTHR24248">
    <property type="entry name" value="ADRENERGIC RECEPTOR-RELATED G-PROTEIN COUPLED RECEPTOR"/>
    <property type="match status" value="1"/>
</dbReference>
<reference evidence="14" key="1">
    <citation type="submission" date="2015-02" db="EMBL/GenBank/DDBJ databases">
        <title>Genome sequencing for Strongylocentrotus purpuratus.</title>
        <authorList>
            <person name="Murali S."/>
            <person name="Liu Y."/>
            <person name="Vee V."/>
            <person name="English A."/>
            <person name="Wang M."/>
            <person name="Skinner E."/>
            <person name="Han Y."/>
            <person name="Muzny D.M."/>
            <person name="Worley K.C."/>
            <person name="Gibbs R.A."/>
        </authorList>
    </citation>
    <scope>NUCLEOTIDE SEQUENCE</scope>
</reference>
<dbReference type="RefSeq" id="XP_011681357.2">
    <property type="nucleotide sequence ID" value="XM_011683055.2"/>
</dbReference>
<dbReference type="GO" id="GO:0007197">
    <property type="term" value="P:adenylate cyclase-inhibiting G protein-coupled acetylcholine receptor signaling pathway"/>
    <property type="evidence" value="ECO:0000318"/>
    <property type="project" value="GO_Central"/>
</dbReference>
<evidence type="ECO:0000256" key="8">
    <source>
        <dbReference type="ARBA" id="ARBA00023224"/>
    </source>
</evidence>
<dbReference type="RefSeq" id="XP_787186.2">
    <property type="nucleotide sequence ID" value="XM_782093.4"/>
</dbReference>
<organism evidence="13 14">
    <name type="scientific">Strongylocentrotus purpuratus</name>
    <name type="common">Purple sea urchin</name>
    <dbReference type="NCBI Taxonomy" id="7668"/>
    <lineage>
        <taxon>Eukaryota</taxon>
        <taxon>Metazoa</taxon>
        <taxon>Echinodermata</taxon>
        <taxon>Eleutherozoa</taxon>
        <taxon>Echinozoa</taxon>
        <taxon>Echinoidea</taxon>
        <taxon>Euechinoidea</taxon>
        <taxon>Echinacea</taxon>
        <taxon>Camarodonta</taxon>
        <taxon>Echinidea</taxon>
        <taxon>Strongylocentrotidae</taxon>
        <taxon>Strongylocentrotus</taxon>
    </lineage>
</organism>
<dbReference type="GO" id="GO:0007268">
    <property type="term" value="P:chemical synaptic transmission"/>
    <property type="evidence" value="ECO:0000318"/>
    <property type="project" value="GO_Central"/>
</dbReference>
<comment type="similarity">
    <text evidence="9">Belongs to the G-protein coupled receptor 1 family.</text>
</comment>
<evidence type="ECO:0000256" key="4">
    <source>
        <dbReference type="ARBA" id="ARBA00022989"/>
    </source>
</evidence>
<keyword evidence="14" id="KW-1185">Reference proteome</keyword>
<comment type="subcellular location">
    <subcellularLocation>
        <location evidence="1">Cell membrane</location>
        <topology evidence="1">Multi-pass membrane protein</topology>
    </subcellularLocation>
</comment>
<feature type="region of interest" description="Disordered" evidence="10">
    <location>
        <begin position="391"/>
        <end position="421"/>
    </location>
</feature>
<dbReference type="SUPFAM" id="SSF81321">
    <property type="entry name" value="Family A G protein-coupled receptor-like"/>
    <property type="match status" value="1"/>
</dbReference>
<dbReference type="AlphaFoldDB" id="A0A7M7P0B0"/>
<feature type="transmembrane region" description="Helical" evidence="11">
    <location>
        <begin position="74"/>
        <end position="100"/>
    </location>
</feature>
<keyword evidence="7 9" id="KW-0675">Receptor</keyword>
<evidence type="ECO:0000256" key="10">
    <source>
        <dbReference type="SAM" id="MobiDB-lite"/>
    </source>
</evidence>
<dbReference type="FunCoup" id="A0A7M7P0B0">
    <property type="interactions" value="301"/>
</dbReference>
<evidence type="ECO:0000259" key="12">
    <source>
        <dbReference type="PROSITE" id="PS50262"/>
    </source>
</evidence>
<feature type="region of interest" description="Disordered" evidence="10">
    <location>
        <begin position="361"/>
        <end position="380"/>
    </location>
</feature>
<dbReference type="EnsemblMetazoa" id="XM_030988529">
    <property type="protein sequence ID" value="XP_030844389"/>
    <property type="gene ID" value="LOC582124"/>
</dbReference>
<feature type="compositionally biased region" description="Polar residues" evidence="10">
    <location>
        <begin position="395"/>
        <end position="409"/>
    </location>
</feature>
<evidence type="ECO:0000256" key="2">
    <source>
        <dbReference type="ARBA" id="ARBA00022475"/>
    </source>
</evidence>
<dbReference type="KEGG" id="spu:582124"/>
<protein>
    <recommendedName>
        <fullName evidence="12">G-protein coupled receptors family 1 profile domain-containing protein</fullName>
    </recommendedName>
</protein>
<feature type="region of interest" description="Disordered" evidence="10">
    <location>
        <begin position="237"/>
        <end position="256"/>
    </location>
</feature>
<dbReference type="RefSeq" id="XP_030844389.1">
    <property type="nucleotide sequence ID" value="XM_030988529.1"/>
</dbReference>
<feature type="transmembrane region" description="Helical" evidence="11">
    <location>
        <begin position="199"/>
        <end position="228"/>
    </location>
</feature>
<dbReference type="GO" id="GO:0016907">
    <property type="term" value="F:G protein-coupled acetylcholine receptor activity"/>
    <property type="evidence" value="ECO:0000318"/>
    <property type="project" value="GO_Central"/>
</dbReference>
<dbReference type="PRINTS" id="PR00237">
    <property type="entry name" value="GPCRRHODOPSN"/>
</dbReference>
<feature type="transmembrane region" description="Helical" evidence="11">
    <location>
        <begin position="429"/>
        <end position="449"/>
    </location>
</feature>
<feature type="compositionally biased region" description="Basic and acidic residues" evidence="10">
    <location>
        <begin position="302"/>
        <end position="322"/>
    </location>
</feature>
<proteinExistence type="inferred from homology"/>
<evidence type="ECO:0000256" key="1">
    <source>
        <dbReference type="ARBA" id="ARBA00004651"/>
    </source>
</evidence>
<dbReference type="EnsemblMetazoa" id="XM_782093">
    <property type="protein sequence ID" value="XP_787186"/>
    <property type="gene ID" value="LOC582124"/>
</dbReference>
<evidence type="ECO:0000256" key="7">
    <source>
        <dbReference type="ARBA" id="ARBA00023170"/>
    </source>
</evidence>
<dbReference type="GO" id="GO:0007187">
    <property type="term" value="P:G protein-coupled receptor signaling pathway, coupled to cyclic nucleotide second messenger"/>
    <property type="evidence" value="ECO:0000318"/>
    <property type="project" value="GO_Central"/>
</dbReference>
<dbReference type="GO" id="GO:0045202">
    <property type="term" value="C:synapse"/>
    <property type="evidence" value="ECO:0000318"/>
    <property type="project" value="GO_Central"/>
</dbReference>
<dbReference type="OMA" id="LFDINTM"/>
<keyword evidence="2" id="KW-1003">Cell membrane</keyword>
<feature type="transmembrane region" description="Helical" evidence="11">
    <location>
        <begin position="34"/>
        <end position="62"/>
    </location>
</feature>
<dbReference type="GO" id="GO:0030425">
    <property type="term" value="C:dendrite"/>
    <property type="evidence" value="ECO:0000318"/>
    <property type="project" value="GO_Central"/>
</dbReference>
<dbReference type="RefSeq" id="XP_030844390.1">
    <property type="nucleotide sequence ID" value="XM_030988530.1"/>
</dbReference>
<feature type="transmembrane region" description="Helical" evidence="11">
    <location>
        <begin position="112"/>
        <end position="133"/>
    </location>
</feature>
<name>A0A7M7P0B0_STRPU</name>
<evidence type="ECO:0000256" key="11">
    <source>
        <dbReference type="SAM" id="Phobius"/>
    </source>
</evidence>
<feature type="transmembrane region" description="Helical" evidence="11">
    <location>
        <begin position="154"/>
        <end position="179"/>
    </location>
</feature>
<feature type="transmembrane region" description="Helical" evidence="11">
    <location>
        <begin position="469"/>
        <end position="488"/>
    </location>
</feature>
<feature type="domain" description="G-protein coupled receptors family 1 profile" evidence="12">
    <location>
        <begin position="54"/>
        <end position="485"/>
    </location>
</feature>
<sequence>MEATEVLPFFDMTSSNSSVVDDYEDDDGLFPHSLAWNIAVGIVYCLIIVITLIGNAFVMAAYKVDERIRARPSNLLILNLSISDFFVGITLIFNFVFILFDEWPLGEIPCKLWTVLDYTCSFMSVITITLISLDRYWMVKKKLGYRKYQTKKRILITLAICWSVVISFYTITAFGYGAMTQTNYVDFSDDCEMEYLYNVPFSAVMIVVEFAIPFCIIIYLNVVVFMNIRMRTGGLVRSKTDKGSNTTPIPSTDAGKSIGTDSASGLAFSSNPLYTKKPVPIVTISYMTKDDVVTPNGDTESTDEKPSKAYEVDDSFEESKASDDGIVTEGANIASYSNGFSNPSVDLNDVDIKTESRMEGELNSENANNNANHSIDGSTVGRLKVQEKTRPLSGASLNSASSDGLTTLSRAKKEQAKKNNREFKRQRRAAIVLFTLVIAFAICWLPYQITTILITIMGDGSVHFNVEEVMTNLLWCNSTINPFLYALVTMSFRRNFLRFLGLHRVTCCKRKTSSGETQDRPNTSDPTECNS</sequence>
<evidence type="ECO:0000313" key="14">
    <source>
        <dbReference type="Proteomes" id="UP000007110"/>
    </source>
</evidence>
<evidence type="ECO:0000256" key="3">
    <source>
        <dbReference type="ARBA" id="ARBA00022692"/>
    </source>
</evidence>
<dbReference type="GeneID" id="582124"/>
<keyword evidence="8 9" id="KW-0807">Transducer</keyword>
<reference evidence="13" key="2">
    <citation type="submission" date="2021-01" db="UniProtKB">
        <authorList>
            <consortium name="EnsemblMetazoa"/>
        </authorList>
    </citation>
    <scope>IDENTIFICATION</scope>
</reference>
<keyword evidence="5 9" id="KW-0297">G-protein coupled receptor</keyword>